<feature type="domain" description="Radical SAM core" evidence="7">
    <location>
        <begin position="61"/>
        <end position="197"/>
    </location>
</feature>
<dbReference type="AlphaFoldDB" id="A0A518EQF6"/>
<name>A0A518EQF6_9BACT</name>
<dbReference type="InterPro" id="IPR007197">
    <property type="entry name" value="rSAM"/>
</dbReference>
<dbReference type="InterPro" id="IPR023874">
    <property type="entry name" value="DNA_rSAM_put"/>
</dbReference>
<proteinExistence type="predicted"/>
<dbReference type="CDD" id="cd01335">
    <property type="entry name" value="Radical_SAM"/>
    <property type="match status" value="1"/>
</dbReference>
<evidence type="ECO:0000256" key="5">
    <source>
        <dbReference type="ARBA" id="ARBA00023014"/>
    </source>
</evidence>
<reference evidence="8 9" key="1">
    <citation type="submission" date="2019-02" db="EMBL/GenBank/DDBJ databases">
        <title>Deep-cultivation of Planctomycetes and their phenomic and genomic characterization uncovers novel biology.</title>
        <authorList>
            <person name="Wiegand S."/>
            <person name="Jogler M."/>
            <person name="Boedeker C."/>
            <person name="Pinto D."/>
            <person name="Vollmers J."/>
            <person name="Rivas-Marin E."/>
            <person name="Kohn T."/>
            <person name="Peeters S.H."/>
            <person name="Heuer A."/>
            <person name="Rast P."/>
            <person name="Oberbeckmann S."/>
            <person name="Bunk B."/>
            <person name="Jeske O."/>
            <person name="Meyerdierks A."/>
            <person name="Storesund J.E."/>
            <person name="Kallscheuer N."/>
            <person name="Luecker S."/>
            <person name="Lage O.M."/>
            <person name="Pohl T."/>
            <person name="Merkel B.J."/>
            <person name="Hornburger P."/>
            <person name="Mueller R.-W."/>
            <person name="Bruemmer F."/>
            <person name="Labrenz M."/>
            <person name="Spormann A.M."/>
            <person name="Op den Camp H."/>
            <person name="Overmann J."/>
            <person name="Amann R."/>
            <person name="Jetten M.S.M."/>
            <person name="Mascher T."/>
            <person name="Medema M.H."/>
            <person name="Devos D.P."/>
            <person name="Kaster A.-K."/>
            <person name="Ovreas L."/>
            <person name="Rohde M."/>
            <person name="Galperin M.Y."/>
            <person name="Jogler C."/>
        </authorList>
    </citation>
    <scope>NUCLEOTIDE SEQUENCE [LARGE SCALE GENOMIC DNA]</scope>
    <source>
        <strain evidence="8 9">Poly30</strain>
    </source>
</reference>
<dbReference type="NCBIfam" id="TIGR03916">
    <property type="entry name" value="rSAM_link_UDG"/>
    <property type="match status" value="1"/>
</dbReference>
<dbReference type="InterPro" id="IPR058240">
    <property type="entry name" value="rSAM_sf"/>
</dbReference>
<dbReference type="EMBL" id="CP036434">
    <property type="protein sequence ID" value="QDV06320.1"/>
    <property type="molecule type" value="Genomic_DNA"/>
</dbReference>
<evidence type="ECO:0000259" key="7">
    <source>
        <dbReference type="Pfam" id="PF04055"/>
    </source>
</evidence>
<dbReference type="GO" id="GO:0046872">
    <property type="term" value="F:metal ion binding"/>
    <property type="evidence" value="ECO:0007669"/>
    <property type="project" value="UniProtKB-KW"/>
</dbReference>
<evidence type="ECO:0000313" key="8">
    <source>
        <dbReference type="EMBL" id="QDV06320.1"/>
    </source>
</evidence>
<dbReference type="SUPFAM" id="SSF47781">
    <property type="entry name" value="RuvA domain 2-like"/>
    <property type="match status" value="1"/>
</dbReference>
<dbReference type="Gene3D" id="3.20.20.70">
    <property type="entry name" value="Aldolase class I"/>
    <property type="match status" value="1"/>
</dbReference>
<accession>A0A518EQF6</accession>
<dbReference type="PANTHER" id="PTHR21180">
    <property type="entry name" value="ENDONUCLEASE/EXONUCLEASE/PHOSPHATASE FAMILY DOMAIN-CONTAINING PROTEIN 1"/>
    <property type="match status" value="1"/>
</dbReference>
<keyword evidence="2" id="KW-0949">S-adenosyl-L-methionine</keyword>
<dbReference type="OrthoDB" id="9801154at2"/>
<dbReference type="PANTHER" id="PTHR21180:SF9">
    <property type="entry name" value="TYPE II SECRETION SYSTEM PROTEIN K"/>
    <property type="match status" value="1"/>
</dbReference>
<keyword evidence="9" id="KW-1185">Reference proteome</keyword>
<dbReference type="SFLD" id="SFLDG01102">
    <property type="entry name" value="Uncharacterised_Radical_SAM_Su"/>
    <property type="match status" value="1"/>
</dbReference>
<dbReference type="Proteomes" id="UP000320390">
    <property type="component" value="Chromosome"/>
</dbReference>
<evidence type="ECO:0000256" key="6">
    <source>
        <dbReference type="SAM" id="MobiDB-lite"/>
    </source>
</evidence>
<sequence>MAQDVQDKLKILADAAKYDASCASSGVKRSNGGKGVGNATGSGICHSYTPDGRCVSLLKILLTNRCIYDCRYCVNRVSNDVPRAAFTVEEVVRLTIEFYRRNYIEGLFLSSGVTMSSDRTMDLLAEVARKLREEEDFHGYIHLKGVVGASTEALEKAGRYADRVSANIELPLQSDLDRLAPEKSIDEAEGAMRFLKEGIDESRARASRPSIQSTNSGPRRQSRPPRRFAPAGQSTQMIVGATPSSDSSVLSTADRLYRSHGLRRVYYTAYSPIPNAHQDLPLEPRVTDFVGGSPPALVREHRLYQADWLLRFYGFTIDEVVTRGDGNLELEIDPKMAWALAHREFFPVDVNRAPREALLRVPGLGTRSVEKILKARARRRLREVDLRQLRAPIRRVMPFIVAADTWEVAARSLDGEGLAGDVRKDGQQLLLFEAAASARSGQV</sequence>
<dbReference type="GO" id="GO:0051536">
    <property type="term" value="F:iron-sulfur cluster binding"/>
    <property type="evidence" value="ECO:0007669"/>
    <property type="project" value="UniProtKB-KW"/>
</dbReference>
<dbReference type="InterPro" id="IPR010994">
    <property type="entry name" value="RuvA_2-like"/>
</dbReference>
<gene>
    <name evidence="8" type="ORF">Poly30_18290</name>
</gene>
<evidence type="ECO:0000256" key="1">
    <source>
        <dbReference type="ARBA" id="ARBA00001966"/>
    </source>
</evidence>
<dbReference type="Pfam" id="PF04055">
    <property type="entry name" value="Radical_SAM"/>
    <property type="match status" value="1"/>
</dbReference>
<dbReference type="SFLD" id="SFLDS00029">
    <property type="entry name" value="Radical_SAM"/>
    <property type="match status" value="1"/>
</dbReference>
<dbReference type="GO" id="GO:0003824">
    <property type="term" value="F:catalytic activity"/>
    <property type="evidence" value="ECO:0007669"/>
    <property type="project" value="InterPro"/>
</dbReference>
<evidence type="ECO:0000313" key="9">
    <source>
        <dbReference type="Proteomes" id="UP000320390"/>
    </source>
</evidence>
<protein>
    <submittedName>
        <fullName evidence="8">Radical SAM superfamily protein</fullName>
    </submittedName>
</protein>
<feature type="region of interest" description="Disordered" evidence="6">
    <location>
        <begin position="198"/>
        <end position="233"/>
    </location>
</feature>
<evidence type="ECO:0000256" key="4">
    <source>
        <dbReference type="ARBA" id="ARBA00023004"/>
    </source>
</evidence>
<dbReference type="InterPro" id="IPR051675">
    <property type="entry name" value="Endo/Exo/Phosphatase_dom_1"/>
</dbReference>
<keyword evidence="3" id="KW-0479">Metal-binding</keyword>
<organism evidence="8 9">
    <name type="scientific">Saltatorellus ferox</name>
    <dbReference type="NCBI Taxonomy" id="2528018"/>
    <lineage>
        <taxon>Bacteria</taxon>
        <taxon>Pseudomonadati</taxon>
        <taxon>Planctomycetota</taxon>
        <taxon>Planctomycetia</taxon>
        <taxon>Planctomycetia incertae sedis</taxon>
        <taxon>Saltatorellus</taxon>
    </lineage>
</organism>
<keyword evidence="5" id="KW-0411">Iron-sulfur</keyword>
<evidence type="ECO:0000256" key="3">
    <source>
        <dbReference type="ARBA" id="ARBA00022723"/>
    </source>
</evidence>
<dbReference type="SUPFAM" id="SSF102114">
    <property type="entry name" value="Radical SAM enzymes"/>
    <property type="match status" value="1"/>
</dbReference>
<dbReference type="RefSeq" id="WP_145196397.1">
    <property type="nucleotide sequence ID" value="NZ_CP036434.1"/>
</dbReference>
<keyword evidence="4" id="KW-0408">Iron</keyword>
<evidence type="ECO:0000256" key="2">
    <source>
        <dbReference type="ARBA" id="ARBA00022691"/>
    </source>
</evidence>
<comment type="cofactor">
    <cofactor evidence="1">
        <name>[4Fe-4S] cluster</name>
        <dbReference type="ChEBI" id="CHEBI:49883"/>
    </cofactor>
</comment>
<dbReference type="InterPro" id="IPR013785">
    <property type="entry name" value="Aldolase_TIM"/>
</dbReference>